<dbReference type="PANTHER" id="PTHR21654:SF31">
    <property type="entry name" value="OS02G0104500 PROTEIN"/>
    <property type="match status" value="1"/>
</dbReference>
<feature type="compositionally biased region" description="Basic and acidic residues" evidence="1">
    <location>
        <begin position="154"/>
        <end position="172"/>
    </location>
</feature>
<evidence type="ECO:0000313" key="3">
    <source>
        <dbReference type="Proteomes" id="UP000595140"/>
    </source>
</evidence>
<feature type="region of interest" description="Disordered" evidence="1">
    <location>
        <begin position="280"/>
        <end position="303"/>
    </location>
</feature>
<dbReference type="AlphaFoldDB" id="A0A484N8Q7"/>
<feature type="region of interest" description="Disordered" evidence="1">
    <location>
        <begin position="210"/>
        <end position="242"/>
    </location>
</feature>
<feature type="compositionally biased region" description="Basic and acidic residues" evidence="1">
    <location>
        <begin position="280"/>
        <end position="297"/>
    </location>
</feature>
<evidence type="ECO:0000313" key="2">
    <source>
        <dbReference type="EMBL" id="VFQ97751.1"/>
    </source>
</evidence>
<evidence type="ECO:0000256" key="1">
    <source>
        <dbReference type="SAM" id="MobiDB-lite"/>
    </source>
</evidence>
<keyword evidence="3" id="KW-1185">Reference proteome</keyword>
<feature type="region of interest" description="Disordered" evidence="1">
    <location>
        <begin position="323"/>
        <end position="345"/>
    </location>
</feature>
<proteinExistence type="predicted"/>
<name>A0A484N8Q7_9ASTE</name>
<dbReference type="EMBL" id="OOIL02006555">
    <property type="protein sequence ID" value="VFQ97751.1"/>
    <property type="molecule type" value="Genomic_DNA"/>
</dbReference>
<gene>
    <name evidence="2" type="ORF">CCAM_LOCUS39527</name>
</gene>
<dbReference type="PANTHER" id="PTHR21654">
    <property type="entry name" value="FI21293P1"/>
    <property type="match status" value="1"/>
</dbReference>
<protein>
    <submittedName>
        <fullName evidence="2">Uncharacterized protein</fullName>
    </submittedName>
</protein>
<dbReference type="OrthoDB" id="691673at2759"/>
<reference evidence="2 3" key="1">
    <citation type="submission" date="2018-04" db="EMBL/GenBank/DDBJ databases">
        <authorList>
            <person name="Vogel A."/>
        </authorList>
    </citation>
    <scope>NUCLEOTIDE SEQUENCE [LARGE SCALE GENOMIC DNA]</scope>
</reference>
<accession>A0A484N8Q7</accession>
<feature type="compositionally biased region" description="Basic residues" evidence="1">
    <location>
        <begin position="225"/>
        <end position="235"/>
    </location>
</feature>
<feature type="compositionally biased region" description="Pro residues" evidence="1">
    <location>
        <begin position="326"/>
        <end position="345"/>
    </location>
</feature>
<sequence length="345" mass="39016">MNSDFEMAELHRKLQPQKKFTAGHASSSSSSSAYLFPLTPNQNLLQQVNPFPFFQEHHLIQPFPDPIRENTIHPVASNDSLLHHLSFRMGLCQEESQRNGEGDRGGGCCGDGLIQGNTRGGSPDVMTQCWETQEDSDHKNRFWKPLSTESPNGNEKECPKETIPEEKKKQQETSEEPNQETMQNNAKSSFFDGELEAIYRWGDINAETAQATASDSALTAEDAKGRKKRKRRKSTKGSDEYKSMVEFMERSVQRLMDHQEGLHSKFLQALERLDRERVGREEARRKEEMMNLEREANARATQRALASSREAAILSYLEKMTGQKIPLPPLPPPPPPNDPAPPSDN</sequence>
<dbReference type="Proteomes" id="UP000595140">
    <property type="component" value="Unassembled WGS sequence"/>
</dbReference>
<organism evidence="2 3">
    <name type="scientific">Cuscuta campestris</name>
    <dbReference type="NCBI Taxonomy" id="132261"/>
    <lineage>
        <taxon>Eukaryota</taxon>
        <taxon>Viridiplantae</taxon>
        <taxon>Streptophyta</taxon>
        <taxon>Embryophyta</taxon>
        <taxon>Tracheophyta</taxon>
        <taxon>Spermatophyta</taxon>
        <taxon>Magnoliopsida</taxon>
        <taxon>eudicotyledons</taxon>
        <taxon>Gunneridae</taxon>
        <taxon>Pentapetalae</taxon>
        <taxon>asterids</taxon>
        <taxon>lamiids</taxon>
        <taxon>Solanales</taxon>
        <taxon>Convolvulaceae</taxon>
        <taxon>Cuscuteae</taxon>
        <taxon>Cuscuta</taxon>
        <taxon>Cuscuta subgen. Grammica</taxon>
        <taxon>Cuscuta sect. Cleistogrammica</taxon>
    </lineage>
</organism>
<feature type="region of interest" description="Disordered" evidence="1">
    <location>
        <begin position="131"/>
        <end position="186"/>
    </location>
</feature>